<accession>A0A5C4J9B0</accession>
<dbReference type="InterPro" id="IPR003111">
    <property type="entry name" value="Lon_prtase_N"/>
</dbReference>
<evidence type="ECO:0000256" key="6">
    <source>
        <dbReference type="ARBA" id="ARBA00022825"/>
    </source>
</evidence>
<evidence type="ECO:0000256" key="7">
    <source>
        <dbReference type="ARBA" id="ARBA00022840"/>
    </source>
</evidence>
<dbReference type="InterPro" id="IPR015947">
    <property type="entry name" value="PUA-like_sf"/>
</dbReference>
<dbReference type="Pfam" id="PF22667">
    <property type="entry name" value="Lon_lid"/>
    <property type="match status" value="1"/>
</dbReference>
<dbReference type="Pfam" id="PF00004">
    <property type="entry name" value="AAA"/>
    <property type="match status" value="1"/>
</dbReference>
<dbReference type="GO" id="GO:0005524">
    <property type="term" value="F:ATP binding"/>
    <property type="evidence" value="ECO:0007669"/>
    <property type="project" value="UniProtKB-UniRule"/>
</dbReference>
<dbReference type="PRINTS" id="PR00830">
    <property type="entry name" value="ENDOLAPTASE"/>
</dbReference>
<evidence type="ECO:0000256" key="19">
    <source>
        <dbReference type="RuleBase" id="RU000591"/>
    </source>
</evidence>
<dbReference type="InterPro" id="IPR054594">
    <property type="entry name" value="Lon_lid"/>
</dbReference>
<dbReference type="PROSITE" id="PS01046">
    <property type="entry name" value="LON_SER"/>
    <property type="match status" value="1"/>
</dbReference>
<dbReference type="PIRSF" id="PIRSF001174">
    <property type="entry name" value="Lon_proteas"/>
    <property type="match status" value="1"/>
</dbReference>
<dbReference type="PANTHER" id="PTHR10046">
    <property type="entry name" value="ATP DEPENDENT LON PROTEASE FAMILY MEMBER"/>
    <property type="match status" value="1"/>
</dbReference>
<dbReference type="InterPro" id="IPR027417">
    <property type="entry name" value="P-loop_NTPase"/>
</dbReference>
<comment type="subunit">
    <text evidence="14 15">Homohexamer. Organized in a ring with a central cavity.</text>
</comment>
<keyword evidence="8 14" id="KW-0346">Stress response</keyword>
<comment type="subcellular location">
    <subcellularLocation>
        <location evidence="1 14 15">Cytoplasm</location>
    </subcellularLocation>
</comment>
<organism evidence="22 23">
    <name type="scientific">Actinomadura soli</name>
    <dbReference type="NCBI Taxonomy" id="2508997"/>
    <lineage>
        <taxon>Bacteria</taxon>
        <taxon>Bacillati</taxon>
        <taxon>Actinomycetota</taxon>
        <taxon>Actinomycetes</taxon>
        <taxon>Streptosporangiales</taxon>
        <taxon>Thermomonosporaceae</taxon>
        <taxon>Actinomadura</taxon>
    </lineage>
</organism>
<protein>
    <recommendedName>
        <fullName evidence="12 14">Lon protease</fullName>
        <ecNumber evidence="11 14">3.4.21.53</ecNumber>
    </recommendedName>
    <alternativeName>
        <fullName evidence="13 14">ATP-dependent protease La</fullName>
    </alternativeName>
</protein>
<dbReference type="CDD" id="cd19500">
    <property type="entry name" value="RecA-like_Lon"/>
    <property type="match status" value="1"/>
</dbReference>
<dbReference type="AlphaFoldDB" id="A0A5C4J9B0"/>
<evidence type="ECO:0000256" key="10">
    <source>
        <dbReference type="ARBA" id="ARBA00053875"/>
    </source>
</evidence>
<comment type="function">
    <text evidence="10 14">ATP-dependent serine protease that mediates the selective degradation of mutant and abnormal proteins as well as certain short-lived regulatory proteins. Required for cellular homeostasis and for survival from DNA damage and developmental changes induced by stress. Degrades polypeptides processively to yield small peptide fragments that are 5 to 10 amino acids long. Binds to DNA in a double-stranded, site-specific manner.</text>
</comment>
<dbReference type="InterPro" id="IPR008268">
    <property type="entry name" value="Peptidase_S16_AS"/>
</dbReference>
<dbReference type="SUPFAM" id="SSF52540">
    <property type="entry name" value="P-loop containing nucleoside triphosphate hydrolases"/>
    <property type="match status" value="1"/>
</dbReference>
<dbReference type="GO" id="GO:0016887">
    <property type="term" value="F:ATP hydrolysis activity"/>
    <property type="evidence" value="ECO:0007669"/>
    <property type="project" value="UniProtKB-UniRule"/>
</dbReference>
<feature type="domain" description="Lon N-terminal" evidence="21">
    <location>
        <begin position="7"/>
        <end position="204"/>
    </location>
</feature>
<dbReference type="EC" id="3.4.21.53" evidence="11 14"/>
<dbReference type="InterPro" id="IPR008269">
    <property type="entry name" value="Lon_proteolytic"/>
</dbReference>
<dbReference type="Gene3D" id="1.20.58.1480">
    <property type="match status" value="1"/>
</dbReference>
<dbReference type="Gene3D" id="1.10.8.60">
    <property type="match status" value="1"/>
</dbReference>
<comment type="caution">
    <text evidence="22">The sequence shown here is derived from an EMBL/GenBank/DDBJ whole genome shotgun (WGS) entry which is preliminary data.</text>
</comment>
<dbReference type="Gene3D" id="3.40.50.300">
    <property type="entry name" value="P-loop containing nucleotide triphosphate hydrolases"/>
    <property type="match status" value="1"/>
</dbReference>
<keyword evidence="6 14" id="KW-0720">Serine protease</keyword>
<comment type="induction">
    <text evidence="14">By heat shock.</text>
</comment>
<dbReference type="Gene3D" id="2.30.130.40">
    <property type="entry name" value="LON domain-like"/>
    <property type="match status" value="1"/>
</dbReference>
<evidence type="ECO:0000256" key="17">
    <source>
        <dbReference type="PIRSR" id="PIRSR001174-2"/>
    </source>
</evidence>
<dbReference type="InterPro" id="IPR046336">
    <property type="entry name" value="Lon_prtase_N_sf"/>
</dbReference>
<evidence type="ECO:0000256" key="9">
    <source>
        <dbReference type="ARBA" id="ARBA00050665"/>
    </source>
</evidence>
<evidence type="ECO:0000256" key="13">
    <source>
        <dbReference type="ARBA" id="ARBA00082722"/>
    </source>
</evidence>
<dbReference type="GO" id="GO:0034605">
    <property type="term" value="P:cellular response to heat"/>
    <property type="evidence" value="ECO:0007669"/>
    <property type="project" value="UniProtKB-UniRule"/>
</dbReference>
<feature type="domain" description="Lon proteolytic" evidence="20">
    <location>
        <begin position="608"/>
        <end position="792"/>
    </location>
</feature>
<proteinExistence type="evidence at transcript level"/>
<dbReference type="Pfam" id="PF02190">
    <property type="entry name" value="LON_substr_bdg"/>
    <property type="match status" value="1"/>
</dbReference>
<comment type="catalytic activity">
    <reaction evidence="9 14 15 18">
        <text>Hydrolysis of proteins in presence of ATP.</text>
        <dbReference type="EC" id="3.4.21.53"/>
    </reaction>
</comment>
<dbReference type="GO" id="GO:0005737">
    <property type="term" value="C:cytoplasm"/>
    <property type="evidence" value="ECO:0007669"/>
    <property type="project" value="UniProtKB-SubCell"/>
</dbReference>
<comment type="similarity">
    <text evidence="14 15 18 19">Belongs to the peptidase S16 family.</text>
</comment>
<dbReference type="SMART" id="SM00382">
    <property type="entry name" value="AAA"/>
    <property type="match status" value="1"/>
</dbReference>
<dbReference type="SMART" id="SM00464">
    <property type="entry name" value="LON"/>
    <property type="match status" value="1"/>
</dbReference>
<evidence type="ECO:0000256" key="16">
    <source>
        <dbReference type="PIRSR" id="PIRSR001174-1"/>
    </source>
</evidence>
<dbReference type="EMBL" id="VCKW01000121">
    <property type="protein sequence ID" value="TMQ95173.1"/>
    <property type="molecule type" value="Genomic_DNA"/>
</dbReference>
<evidence type="ECO:0000256" key="3">
    <source>
        <dbReference type="ARBA" id="ARBA00022670"/>
    </source>
</evidence>
<dbReference type="Gene3D" id="1.20.5.5270">
    <property type="match status" value="1"/>
</dbReference>
<sequence>MSETLTLPVLPLDDGAVLPGMVVPLDLSESGEVRAAIEAARAVAQSKGPGVRSAAKPRVLLVPRLNGQYAGVGTLGVIEQEGRLPGGEPGAVVRGVQRVRIGTGTTGPGAALWVEGTLIETPPAPSGRAQELAKEYKSLVSAILQKRGAWQVVDIVQQIDDPSTLADNAGYAPYLSDEQKIEVLETPDVVERLTLVIGWARDHLAELDVAETIRKDVQEGMEKTQREFLLRQQQEAIRKELAELNGDPADEEDDYRARIEAANLPEKVREAALKEVDKLERSSDASPEGGWIRTWLDTVLDIPWNDRTEDAYDIGGAREILDADHAGLDDVKERIVEYLAVRKRREERGLGVVGGRRSGAVLALTGPPGVGKTSLGESVARAMGRKFVRVALGGVRDEAEIRGHRRTYVGALPGRIVRAIREAGSMNPVVLLDEVDKVGADYRGDPTAALLEVLDPEQNHTFRDHYLEVELDLSDVLFLATANVVEAIPGPLLDRMELVELDGYTEHEKVTIARDHLLPRQLDKAGLDASEVGFGDDALRLLAAEYTREAGVRSLDRSIARVLRKVAANVALEKATLPVSIGAGDLKDYLGRPRYTPEVELSRNERRTGVPGVATGLAVTGAGGDVLYIEASLADKETGDTGVTLTGQLGDVMKESARIALSYLRSRGAELELPVGDLKDRGVHVHVPAGAIPKDGPSAGITMTTALASLLSGRPVRSDVAMTGEVSLTGRVLPIGGLKQKLLAASRLGITTAIVPKRNEPDLEDVPDEVLENLTVFTVSDVREVLDLALEPATAAIAA</sequence>
<evidence type="ECO:0000256" key="4">
    <source>
        <dbReference type="ARBA" id="ARBA00022741"/>
    </source>
</evidence>
<dbReference type="Proteomes" id="UP000309174">
    <property type="component" value="Unassembled WGS sequence"/>
</dbReference>
<dbReference type="GO" id="GO:0043565">
    <property type="term" value="F:sequence-specific DNA binding"/>
    <property type="evidence" value="ECO:0007669"/>
    <property type="project" value="UniProtKB-UniRule"/>
</dbReference>
<evidence type="ECO:0000256" key="1">
    <source>
        <dbReference type="ARBA" id="ARBA00004496"/>
    </source>
</evidence>
<feature type="active site" evidence="14 16">
    <location>
        <position position="741"/>
    </location>
</feature>
<evidence type="ECO:0000313" key="23">
    <source>
        <dbReference type="Proteomes" id="UP000309174"/>
    </source>
</evidence>
<evidence type="ECO:0000256" key="14">
    <source>
        <dbReference type="HAMAP-Rule" id="MF_01973"/>
    </source>
</evidence>
<dbReference type="Pfam" id="PF05362">
    <property type="entry name" value="Lon_C"/>
    <property type="match status" value="1"/>
</dbReference>
<evidence type="ECO:0000256" key="15">
    <source>
        <dbReference type="PIRNR" id="PIRNR001174"/>
    </source>
</evidence>
<dbReference type="InterPro" id="IPR020568">
    <property type="entry name" value="Ribosomal_Su5_D2-typ_SF"/>
</dbReference>
<dbReference type="FunFam" id="3.40.50.300:FF:000021">
    <property type="entry name" value="Lon protease homolog"/>
    <property type="match status" value="1"/>
</dbReference>
<keyword evidence="2 14" id="KW-0963">Cytoplasm</keyword>
<dbReference type="NCBIfam" id="TIGR00763">
    <property type="entry name" value="lon"/>
    <property type="match status" value="1"/>
</dbReference>
<gene>
    <name evidence="14 22" type="primary">lon</name>
    <name evidence="22" type="ORF">ETD83_22730</name>
</gene>
<dbReference type="Gene3D" id="3.30.230.10">
    <property type="match status" value="1"/>
</dbReference>
<dbReference type="InterPro" id="IPR014721">
    <property type="entry name" value="Ribsml_uS5_D2-typ_fold_subgr"/>
</dbReference>
<dbReference type="InterPro" id="IPR027543">
    <property type="entry name" value="Lon_bac"/>
</dbReference>
<keyword evidence="7 14" id="KW-0067">ATP-binding</keyword>
<name>A0A5C4J9B0_9ACTN</name>
<feature type="active site" evidence="14 16">
    <location>
        <position position="698"/>
    </location>
</feature>
<dbReference type="PROSITE" id="PS51787">
    <property type="entry name" value="LON_N"/>
    <property type="match status" value="1"/>
</dbReference>
<dbReference type="InterPro" id="IPR027065">
    <property type="entry name" value="Lon_Prtase"/>
</dbReference>
<keyword evidence="4 14" id="KW-0547">Nucleotide-binding</keyword>
<dbReference type="GO" id="GO:0006515">
    <property type="term" value="P:protein quality control for misfolded or incompletely synthesized proteins"/>
    <property type="evidence" value="ECO:0007669"/>
    <property type="project" value="UniProtKB-UniRule"/>
</dbReference>
<evidence type="ECO:0000313" key="22">
    <source>
        <dbReference type="EMBL" id="TMQ95173.1"/>
    </source>
</evidence>
<dbReference type="SUPFAM" id="SSF54211">
    <property type="entry name" value="Ribosomal protein S5 domain 2-like"/>
    <property type="match status" value="1"/>
</dbReference>
<dbReference type="GO" id="GO:0004176">
    <property type="term" value="F:ATP-dependent peptidase activity"/>
    <property type="evidence" value="ECO:0007669"/>
    <property type="project" value="UniProtKB-UniRule"/>
</dbReference>
<evidence type="ECO:0000259" key="20">
    <source>
        <dbReference type="PROSITE" id="PS51786"/>
    </source>
</evidence>
<evidence type="ECO:0000256" key="2">
    <source>
        <dbReference type="ARBA" id="ARBA00022490"/>
    </source>
</evidence>
<dbReference type="InterPro" id="IPR003593">
    <property type="entry name" value="AAA+_ATPase"/>
</dbReference>
<evidence type="ECO:0000256" key="8">
    <source>
        <dbReference type="ARBA" id="ARBA00023016"/>
    </source>
</evidence>
<feature type="binding site" evidence="14 17">
    <location>
        <begin position="366"/>
        <end position="373"/>
    </location>
    <ligand>
        <name>ATP</name>
        <dbReference type="ChEBI" id="CHEBI:30616"/>
    </ligand>
</feature>
<keyword evidence="3 14" id="KW-0645">Protease</keyword>
<dbReference type="InterPro" id="IPR003959">
    <property type="entry name" value="ATPase_AAA_core"/>
</dbReference>
<evidence type="ECO:0000256" key="11">
    <source>
        <dbReference type="ARBA" id="ARBA00066743"/>
    </source>
</evidence>
<dbReference type="PROSITE" id="PS51786">
    <property type="entry name" value="LON_PROTEOLYTIC"/>
    <property type="match status" value="1"/>
</dbReference>
<keyword evidence="23" id="KW-1185">Reference proteome</keyword>
<dbReference type="OrthoDB" id="9803599at2"/>
<evidence type="ECO:0000259" key="21">
    <source>
        <dbReference type="PROSITE" id="PS51787"/>
    </source>
</evidence>
<evidence type="ECO:0000256" key="12">
    <source>
        <dbReference type="ARBA" id="ARBA00071934"/>
    </source>
</evidence>
<dbReference type="SUPFAM" id="SSF88697">
    <property type="entry name" value="PUA domain-like"/>
    <property type="match status" value="1"/>
</dbReference>
<reference evidence="22 23" key="1">
    <citation type="submission" date="2019-05" db="EMBL/GenBank/DDBJ databases">
        <title>Draft genome sequence of Actinomadura sp. 14C53.</title>
        <authorList>
            <person name="Saricaoglu S."/>
            <person name="Isik K."/>
        </authorList>
    </citation>
    <scope>NUCLEOTIDE SEQUENCE [LARGE SCALE GENOMIC DNA]</scope>
    <source>
        <strain evidence="22 23">14C53</strain>
    </source>
</reference>
<evidence type="ECO:0000256" key="18">
    <source>
        <dbReference type="PROSITE-ProRule" id="PRU01122"/>
    </source>
</evidence>
<evidence type="ECO:0000256" key="5">
    <source>
        <dbReference type="ARBA" id="ARBA00022801"/>
    </source>
</evidence>
<keyword evidence="5 14" id="KW-0378">Hydrolase</keyword>
<dbReference type="InterPro" id="IPR004815">
    <property type="entry name" value="Lon_bac/euk-typ"/>
</dbReference>
<dbReference type="GO" id="GO:0004252">
    <property type="term" value="F:serine-type endopeptidase activity"/>
    <property type="evidence" value="ECO:0007669"/>
    <property type="project" value="UniProtKB-UniRule"/>
</dbReference>
<dbReference type="RefSeq" id="WP_138647172.1">
    <property type="nucleotide sequence ID" value="NZ_VCKW01000121.1"/>
</dbReference>
<dbReference type="HAMAP" id="MF_01973">
    <property type="entry name" value="lon_bact"/>
    <property type="match status" value="1"/>
</dbReference>